<keyword evidence="3" id="KW-1185">Reference proteome</keyword>
<dbReference type="InterPro" id="IPR005583">
    <property type="entry name" value="YaaA"/>
</dbReference>
<proteinExistence type="inferred from homology"/>
<evidence type="ECO:0000256" key="1">
    <source>
        <dbReference type="HAMAP-Rule" id="MF_00652"/>
    </source>
</evidence>
<sequence length="252" mass="29482">MKILSSPAKLMSVDNNPKLPKFSTPKFINEATLIQKYLKEKSPDYLKNLMDISTKLADENWERNQNWNAKPNAKESTAALFAFKGEVYRGLDAQSLDDKALGYLQDNFRMLSGLYGMLKPSDKIMLYRLEMGRNFEFEANKNLYDFWREMLTENFNKELKKNELILNLASAEYYKVLDEKKLKGKVINFHFYELKSGKPKQIVVYTKHARGLVIKYCAENNCENLDDVKSFNYENYQFAEDLSTENCLVFTR</sequence>
<evidence type="ECO:0000313" key="3">
    <source>
        <dbReference type="Proteomes" id="UP000610746"/>
    </source>
</evidence>
<dbReference type="PANTHER" id="PTHR30283:SF4">
    <property type="entry name" value="PEROXIDE STRESS RESISTANCE PROTEIN YAAA"/>
    <property type="match status" value="1"/>
</dbReference>
<dbReference type="Pfam" id="PF03883">
    <property type="entry name" value="H2O2_YaaD"/>
    <property type="match status" value="1"/>
</dbReference>
<comment type="caution">
    <text evidence="2">The sequence shown here is derived from an EMBL/GenBank/DDBJ whole genome shotgun (WGS) entry which is preliminary data.</text>
</comment>
<dbReference type="GO" id="GO:0005829">
    <property type="term" value="C:cytosol"/>
    <property type="evidence" value="ECO:0007669"/>
    <property type="project" value="TreeGrafter"/>
</dbReference>
<dbReference type="PANTHER" id="PTHR30283">
    <property type="entry name" value="PEROXIDE STRESS RESPONSE PROTEIN YAAA"/>
    <property type="match status" value="1"/>
</dbReference>
<dbReference type="Proteomes" id="UP000610746">
    <property type="component" value="Unassembled WGS sequence"/>
</dbReference>
<dbReference type="NCBIfam" id="NF002542">
    <property type="entry name" value="PRK02101.1-3"/>
    <property type="match status" value="1"/>
</dbReference>
<reference evidence="2" key="1">
    <citation type="submission" date="2020-05" db="EMBL/GenBank/DDBJ databases">
        <title>Genomic Encyclopedia of Type Strains, Phase IV (KMG-V): Genome sequencing to study the core and pangenomes of soil and plant-associated prokaryotes.</title>
        <authorList>
            <person name="Whitman W."/>
        </authorList>
    </citation>
    <scope>NUCLEOTIDE SEQUENCE</scope>
    <source>
        <strain evidence="2">16F</strain>
    </source>
</reference>
<dbReference type="HAMAP" id="MF_00652">
    <property type="entry name" value="UPF0246"/>
    <property type="match status" value="1"/>
</dbReference>
<evidence type="ECO:0000313" key="2">
    <source>
        <dbReference type="EMBL" id="NRS92855.1"/>
    </source>
</evidence>
<dbReference type="AlphaFoldDB" id="A0A8J8G8X1"/>
<dbReference type="RefSeq" id="WP_173779441.1">
    <property type="nucleotide sequence ID" value="NZ_JABSNO010000013.1"/>
</dbReference>
<accession>A0A8J8G8X1</accession>
<gene>
    <name evidence="2" type="ORF">HNQ03_001936</name>
</gene>
<name>A0A8J8G8X1_9FLAO</name>
<protein>
    <recommendedName>
        <fullName evidence="1">UPF0246 protein HNQ03_001936</fullName>
    </recommendedName>
</protein>
<comment type="similarity">
    <text evidence="1">Belongs to the UPF0246 family.</text>
</comment>
<dbReference type="EMBL" id="JABSNO010000013">
    <property type="protein sequence ID" value="NRS92855.1"/>
    <property type="molecule type" value="Genomic_DNA"/>
</dbReference>
<dbReference type="GO" id="GO:0033194">
    <property type="term" value="P:response to hydroperoxide"/>
    <property type="evidence" value="ECO:0007669"/>
    <property type="project" value="TreeGrafter"/>
</dbReference>
<organism evidence="2 3">
    <name type="scientific">Frigoriflavimonas asaccharolytica</name>
    <dbReference type="NCBI Taxonomy" id="2735899"/>
    <lineage>
        <taxon>Bacteria</taxon>
        <taxon>Pseudomonadati</taxon>
        <taxon>Bacteroidota</taxon>
        <taxon>Flavobacteriia</taxon>
        <taxon>Flavobacteriales</taxon>
        <taxon>Weeksellaceae</taxon>
        <taxon>Frigoriflavimonas</taxon>
    </lineage>
</organism>